<name>A9UWV1_MONBE</name>
<feature type="domain" description="Non-reducing end beta-L-arabinofuranosidase-like GH127 catalytic" evidence="2">
    <location>
        <begin position="356"/>
        <end position="507"/>
    </location>
</feature>
<organism evidence="5 6">
    <name type="scientific">Monosiga brevicollis</name>
    <name type="common">Choanoflagellate</name>
    <dbReference type="NCBI Taxonomy" id="81824"/>
    <lineage>
        <taxon>Eukaryota</taxon>
        <taxon>Choanoflagellata</taxon>
        <taxon>Craspedida</taxon>
        <taxon>Salpingoecidae</taxon>
        <taxon>Monosiga</taxon>
    </lineage>
</organism>
<evidence type="ECO:0000313" key="5">
    <source>
        <dbReference type="EMBL" id="EDQ90107.1"/>
    </source>
</evidence>
<dbReference type="Pfam" id="PF14295">
    <property type="entry name" value="PAN_4"/>
    <property type="match status" value="1"/>
</dbReference>
<feature type="signal peptide" evidence="1">
    <location>
        <begin position="1"/>
        <end position="29"/>
    </location>
</feature>
<sequence length="751" mass="82676">MEPRLPSGRWATAAMLLLLLALSGSIVEARPMGANMTGRAFIPFRVGRVTPQGWLLKQLELQAEGLGGHLAHFWDDVMNSVWIGGDADGGLHERVPYWLNGMVPLAFLLKNANSPFAYHGIKDVHQPDDQLCQANVDMQNHDITNFPVQRPEDCRQSCLNNTACVAIVLNNCTNPPTCWLKSGIGRADETTCRCFGVVKPFTAEEGIMNQTERFINHILNAQAASGWLGPDDMPTSGDMYWGNFPVLLSLAMYAEGNPTMEETIATAMLKFFQEANRRMSNVPMSDWSQARGMDFALAVQWVLENAPNGQEAFLQDFLATVQNQTLDWETWFQDFTTGASPHGVNNAQALKSSGVWYLSTGDPSFTESSKDRMRNMDDFYGMASGMFCADEILCEANERKMPSRGTELCAVVEAMFSYNTLFSVHGDVAFADRAERIAYNALPATFASPRGGDMWSHQYLQGLNEINAQVSDDHVWTHDGGDAQLYGLAPNYGCCTANFGQGWPKFANMLLYERNDGSVAVGAYGPVAGTSTNGVFVNMTTEYPYGDTVSIAVHTNYSTTLHLRIPTWAHTAQVEIDGSAVSNITAGIMNPVAIPAGKHTVLVNLKPEIRLEHWYSEETVSVHRGALMYSLPIQGSYTTLVEYAYESNDYQVLPTSEWRYALDLDFDNITSNFEFSNPGLGKDLVAFNHTAWGATIATKGRVVPNWEIAHNAAAAPPASPVCDDVQCQPTQSITLVPYGGTDLRISEFPWA</sequence>
<accession>A9UWV1</accession>
<dbReference type="Pfam" id="PF20736">
    <property type="entry name" value="Glyco_hydro127M"/>
    <property type="match status" value="1"/>
</dbReference>
<evidence type="ECO:0008006" key="7">
    <source>
        <dbReference type="Google" id="ProtNLM"/>
    </source>
</evidence>
<reference evidence="5 6" key="1">
    <citation type="journal article" date="2008" name="Nature">
        <title>The genome of the choanoflagellate Monosiga brevicollis and the origin of metazoans.</title>
        <authorList>
            <consortium name="JGI Sequencing"/>
            <person name="King N."/>
            <person name="Westbrook M.J."/>
            <person name="Young S.L."/>
            <person name="Kuo A."/>
            <person name="Abedin M."/>
            <person name="Chapman J."/>
            <person name="Fairclough S."/>
            <person name="Hellsten U."/>
            <person name="Isogai Y."/>
            <person name="Letunic I."/>
            <person name="Marr M."/>
            <person name="Pincus D."/>
            <person name="Putnam N."/>
            <person name="Rokas A."/>
            <person name="Wright K.J."/>
            <person name="Zuzow R."/>
            <person name="Dirks W."/>
            <person name="Good M."/>
            <person name="Goodstein D."/>
            <person name="Lemons D."/>
            <person name="Li W."/>
            <person name="Lyons J.B."/>
            <person name="Morris A."/>
            <person name="Nichols S."/>
            <person name="Richter D.J."/>
            <person name="Salamov A."/>
            <person name="Bork P."/>
            <person name="Lim W.A."/>
            <person name="Manning G."/>
            <person name="Miller W.T."/>
            <person name="McGinnis W."/>
            <person name="Shapiro H."/>
            <person name="Tjian R."/>
            <person name="Grigoriev I.V."/>
            <person name="Rokhsar D."/>
        </authorList>
    </citation>
    <scope>NUCLEOTIDE SEQUENCE [LARGE SCALE GENOMIC DNA]</scope>
    <source>
        <strain evidence="6">MX1 / ATCC 50154</strain>
    </source>
</reference>
<dbReference type="OMA" id="WERGPYW"/>
<gene>
    <name evidence="5" type="ORF">MONBRDRAFT_24575</name>
</gene>
<feature type="domain" description="Apple" evidence="3">
    <location>
        <begin position="136"/>
        <end position="181"/>
    </location>
</feature>
<dbReference type="InterPro" id="IPR003609">
    <property type="entry name" value="Pan_app"/>
</dbReference>
<dbReference type="Proteomes" id="UP000001357">
    <property type="component" value="Unassembled WGS sequence"/>
</dbReference>
<dbReference type="PANTHER" id="PTHR31151">
    <property type="entry name" value="PROLINE-TRNA LIGASE (DUF1680)"/>
    <property type="match status" value="1"/>
</dbReference>
<evidence type="ECO:0000256" key="1">
    <source>
        <dbReference type="SAM" id="SignalP"/>
    </source>
</evidence>
<feature type="domain" description="Non-reducing end beta-L-arabinofuranosidase-like GH127 middle" evidence="4">
    <location>
        <begin position="530"/>
        <end position="583"/>
    </location>
</feature>
<feature type="chain" id="PRO_5002742433" description="Apple domain-containing protein" evidence="1">
    <location>
        <begin position="30"/>
        <end position="751"/>
    </location>
</feature>
<dbReference type="Pfam" id="PF07944">
    <property type="entry name" value="Beta-AFase-like_GH127_cat"/>
    <property type="match status" value="1"/>
</dbReference>
<dbReference type="GeneID" id="5890120"/>
<protein>
    <recommendedName>
        <fullName evidence="7">Apple domain-containing protein</fullName>
    </recommendedName>
</protein>
<dbReference type="RefSeq" id="XP_001744874.1">
    <property type="nucleotide sequence ID" value="XM_001744822.1"/>
</dbReference>
<evidence type="ECO:0000259" key="3">
    <source>
        <dbReference type="Pfam" id="PF14295"/>
    </source>
</evidence>
<dbReference type="eggNOG" id="ENOG502QVKK">
    <property type="taxonomic scope" value="Eukaryota"/>
</dbReference>
<dbReference type="InterPro" id="IPR049046">
    <property type="entry name" value="Beta-AFase-like_GH127_middle"/>
</dbReference>
<dbReference type="EMBL" id="CH991548">
    <property type="protein sequence ID" value="EDQ90107.1"/>
    <property type="molecule type" value="Genomic_DNA"/>
</dbReference>
<dbReference type="InterPro" id="IPR012878">
    <property type="entry name" value="Beta-AFase-like_GH127_cat"/>
</dbReference>
<evidence type="ECO:0000313" key="6">
    <source>
        <dbReference type="Proteomes" id="UP000001357"/>
    </source>
</evidence>
<dbReference type="AlphaFoldDB" id="A9UWV1"/>
<proteinExistence type="predicted"/>
<dbReference type="Gene3D" id="3.50.4.10">
    <property type="entry name" value="Hepatocyte Growth Factor"/>
    <property type="match status" value="1"/>
</dbReference>
<dbReference type="STRING" id="81824.A9UWV1"/>
<evidence type="ECO:0000259" key="2">
    <source>
        <dbReference type="Pfam" id="PF07944"/>
    </source>
</evidence>
<keyword evidence="6" id="KW-1185">Reference proteome</keyword>
<dbReference type="KEGG" id="mbr:MONBRDRAFT_24575"/>
<keyword evidence="1" id="KW-0732">Signal</keyword>
<dbReference type="PANTHER" id="PTHR31151:SF0">
    <property type="entry name" value="PROLINE-TRNA LIGASE (DUF1680)"/>
    <property type="match status" value="1"/>
</dbReference>
<evidence type="ECO:0000259" key="4">
    <source>
        <dbReference type="Pfam" id="PF20736"/>
    </source>
</evidence>
<dbReference type="InParanoid" id="A9UWV1"/>